<dbReference type="PANTHER" id="PTHR23248:SF63">
    <property type="entry name" value="PHOSPHOLIPID SCRAMBLASE"/>
    <property type="match status" value="1"/>
</dbReference>
<dbReference type="PANTHER" id="PTHR23248">
    <property type="entry name" value="PHOSPHOLIPID SCRAMBLASE-RELATED"/>
    <property type="match status" value="1"/>
</dbReference>
<keyword evidence="5" id="KW-1185">Reference proteome</keyword>
<comment type="function">
    <text evidence="2">May mediate accelerated ATP-independent bidirectional transbilayer migration of phospholipids upon binding calcium ions that results in a loss of phospholipid asymmetry in the plasma membrane.</text>
</comment>
<dbReference type="GO" id="GO:0005886">
    <property type="term" value="C:plasma membrane"/>
    <property type="evidence" value="ECO:0007669"/>
    <property type="project" value="TreeGrafter"/>
</dbReference>
<keyword evidence="2" id="KW-0449">Lipoprotein</keyword>
<dbReference type="GO" id="GO:0017128">
    <property type="term" value="F:phospholipid scramblase activity"/>
    <property type="evidence" value="ECO:0007669"/>
    <property type="project" value="InterPro"/>
</dbReference>
<feature type="compositionally biased region" description="Pro residues" evidence="3">
    <location>
        <begin position="1"/>
        <end position="26"/>
    </location>
</feature>
<evidence type="ECO:0000313" key="4">
    <source>
        <dbReference type="EMBL" id="KAF8566069.1"/>
    </source>
</evidence>
<comment type="similarity">
    <text evidence="1 2">Belongs to the phospholipid scramblase family.</text>
</comment>
<comment type="caution">
    <text evidence="4">The sequence shown here is derived from an EMBL/GenBank/DDBJ whole genome shotgun (WGS) entry which is preliminary data.</text>
</comment>
<evidence type="ECO:0000256" key="2">
    <source>
        <dbReference type="RuleBase" id="RU363116"/>
    </source>
</evidence>
<gene>
    <name evidence="4" type="ORF">P879_07790</name>
</gene>
<accession>A0A8T0DE28</accession>
<comment type="cofactor">
    <cofactor evidence="2">
        <name>Ca(2+)</name>
        <dbReference type="ChEBI" id="CHEBI:29108"/>
    </cofactor>
</comment>
<keyword evidence="2" id="KW-0564">Palmitate</keyword>
<name>A0A8T0DE28_9TREM</name>
<proteinExistence type="inferred from homology"/>
<dbReference type="Pfam" id="PF03803">
    <property type="entry name" value="Scramblase"/>
    <property type="match status" value="1"/>
</dbReference>
<dbReference type="Proteomes" id="UP000699462">
    <property type="component" value="Unassembled WGS sequence"/>
</dbReference>
<sequence>MSNQPPPYAPTSNYPPPSGGGYPPPGGFGYSQPGDAYPPPSGEFYPPSTGGAYPPPSGGMYPPPAGGGYPAGPYGPSHGGQAPAVAWMPKPTISGCPPGLEYLTQINQLLVKQKKEIFEMLTDVETPNRYVCLNTMGQTVYNCNEESDFCSRQCCKARRHFVMHVQDNSGMEVIRVNRPYKYQCCGHCCSCSECCQDELEVEAPIGHTVGYVKQVYRGCDVHYEVKNAEGLVVLQIHGPSYCHCACIGEDINFKVLSADGTVEVGRITKQWTNIIQEYLTDADNFGVSFPMDLDVKVKATLIGAVFLIDFMFFENNQPKRDD</sequence>
<protein>
    <recommendedName>
        <fullName evidence="2">Phospholipid scramblase</fullName>
    </recommendedName>
</protein>
<dbReference type="AlphaFoldDB" id="A0A8T0DE28"/>
<dbReference type="OrthoDB" id="191150at2759"/>
<dbReference type="InterPro" id="IPR025659">
    <property type="entry name" value="Tubby-like_C"/>
</dbReference>
<evidence type="ECO:0000313" key="5">
    <source>
        <dbReference type="Proteomes" id="UP000699462"/>
    </source>
</evidence>
<reference evidence="4 5" key="1">
    <citation type="submission" date="2019-07" db="EMBL/GenBank/DDBJ databases">
        <title>Annotation for the trematode Paragonimus westermani.</title>
        <authorList>
            <person name="Choi Y.-J."/>
        </authorList>
    </citation>
    <scope>NUCLEOTIDE SEQUENCE [LARGE SCALE GENOMIC DNA]</scope>
    <source>
        <strain evidence="4">180907_Pwestermani</strain>
    </source>
</reference>
<dbReference type="SUPFAM" id="SSF54518">
    <property type="entry name" value="Tubby C-terminal domain-like"/>
    <property type="match status" value="1"/>
</dbReference>
<keyword evidence="2" id="KW-0106">Calcium</keyword>
<organism evidence="4 5">
    <name type="scientific">Paragonimus westermani</name>
    <dbReference type="NCBI Taxonomy" id="34504"/>
    <lineage>
        <taxon>Eukaryota</taxon>
        <taxon>Metazoa</taxon>
        <taxon>Spiralia</taxon>
        <taxon>Lophotrochozoa</taxon>
        <taxon>Platyhelminthes</taxon>
        <taxon>Trematoda</taxon>
        <taxon>Digenea</taxon>
        <taxon>Plagiorchiida</taxon>
        <taxon>Troglotremata</taxon>
        <taxon>Troglotrematidae</taxon>
        <taxon>Paragonimus</taxon>
    </lineage>
</organism>
<evidence type="ECO:0000256" key="1">
    <source>
        <dbReference type="ARBA" id="ARBA00005350"/>
    </source>
</evidence>
<dbReference type="EMBL" id="JTDF01005659">
    <property type="protein sequence ID" value="KAF8566069.1"/>
    <property type="molecule type" value="Genomic_DNA"/>
</dbReference>
<evidence type="ECO:0000256" key="3">
    <source>
        <dbReference type="SAM" id="MobiDB-lite"/>
    </source>
</evidence>
<feature type="region of interest" description="Disordered" evidence="3">
    <location>
        <begin position="1"/>
        <end position="59"/>
    </location>
</feature>
<dbReference type="InterPro" id="IPR005552">
    <property type="entry name" value="Scramblase"/>
</dbReference>